<evidence type="ECO:0000256" key="6">
    <source>
        <dbReference type="ARBA" id="ARBA00023143"/>
    </source>
</evidence>
<dbReference type="GO" id="GO:0005198">
    <property type="term" value="F:structural molecule activity"/>
    <property type="evidence" value="ECO:0007669"/>
    <property type="project" value="UniProtKB-UniRule"/>
</dbReference>
<evidence type="ECO:0000256" key="5">
    <source>
        <dbReference type="ARBA" id="ARBA00022525"/>
    </source>
</evidence>
<dbReference type="GO" id="GO:0005576">
    <property type="term" value="C:extracellular region"/>
    <property type="evidence" value="ECO:0007669"/>
    <property type="project" value="UniProtKB-SubCell"/>
</dbReference>
<feature type="domain" description="Flagellar basal-body/hook protein C-terminal" evidence="10">
    <location>
        <begin position="467"/>
        <end position="505"/>
    </location>
</feature>
<evidence type="ECO:0000256" key="3">
    <source>
        <dbReference type="ARBA" id="ARBA00009677"/>
    </source>
</evidence>
<feature type="domain" description="Flagellar basal body rod protein N-terminal" evidence="9">
    <location>
        <begin position="17"/>
        <end position="37"/>
    </location>
</feature>
<dbReference type="PRINTS" id="PR01005">
    <property type="entry name" value="FLGHOOKAP1"/>
</dbReference>
<evidence type="ECO:0000259" key="11">
    <source>
        <dbReference type="Pfam" id="PF22638"/>
    </source>
</evidence>
<keyword evidence="8" id="KW-0175">Coiled coil</keyword>
<evidence type="ECO:0000256" key="8">
    <source>
        <dbReference type="SAM" id="Coils"/>
    </source>
</evidence>
<dbReference type="AlphaFoldDB" id="A0A3A1UNF1"/>
<dbReference type="PANTHER" id="PTHR30033">
    <property type="entry name" value="FLAGELLAR HOOK-ASSOCIATED PROTEIN 1"/>
    <property type="match status" value="1"/>
</dbReference>
<comment type="subcellular location">
    <subcellularLocation>
        <location evidence="1 7">Bacterial flagellum</location>
    </subcellularLocation>
    <subcellularLocation>
        <location evidence="2 7">Secreted</location>
    </subcellularLocation>
</comment>
<dbReference type="InterPro" id="IPR001444">
    <property type="entry name" value="Flag_bb_rod_N"/>
</dbReference>
<evidence type="ECO:0000259" key="9">
    <source>
        <dbReference type="Pfam" id="PF00460"/>
    </source>
</evidence>
<dbReference type="GO" id="GO:0009424">
    <property type="term" value="C:bacterial-type flagellum hook"/>
    <property type="evidence" value="ECO:0007669"/>
    <property type="project" value="UniProtKB-UniRule"/>
</dbReference>
<accession>A0A3A1UNF1</accession>
<reference evidence="12 13" key="1">
    <citation type="submission" date="2018-09" db="EMBL/GenBank/DDBJ databases">
        <title>Paenibacillus aracenensis nov. sp. isolated from a cave in southern Spain.</title>
        <authorList>
            <person name="Jurado V."/>
            <person name="Gutierrez-Patricio S."/>
            <person name="Gonzalez-Pimentel J.L."/>
            <person name="Miller A.Z."/>
            <person name="Laiz L."/>
            <person name="Saiz-Jimenez C."/>
        </authorList>
    </citation>
    <scope>NUCLEOTIDE SEQUENCE [LARGE SCALE GENOMIC DNA]</scope>
    <source>
        <strain evidence="12 13">DSM 22867</strain>
    </source>
</reference>
<evidence type="ECO:0000313" key="12">
    <source>
        <dbReference type="EMBL" id="RIX47295.1"/>
    </source>
</evidence>
<name>A0A3A1UNF1_9BACL</name>
<evidence type="ECO:0000256" key="2">
    <source>
        <dbReference type="ARBA" id="ARBA00004613"/>
    </source>
</evidence>
<keyword evidence="12" id="KW-0966">Cell projection</keyword>
<gene>
    <name evidence="7 12" type="primary">flgK</name>
    <name evidence="12" type="ORF">D3P08_25060</name>
</gene>
<keyword evidence="12" id="KW-0969">Cilium</keyword>
<protein>
    <recommendedName>
        <fullName evidence="4 7">Flagellar hook-associated protein 1</fullName>
        <shortName evidence="7">HAP1</shortName>
    </recommendedName>
</protein>
<keyword evidence="13" id="KW-1185">Reference proteome</keyword>
<evidence type="ECO:0000259" key="10">
    <source>
        <dbReference type="Pfam" id="PF06429"/>
    </source>
</evidence>
<comment type="similarity">
    <text evidence="3 7">Belongs to the flagella basal body rod proteins family.</text>
</comment>
<dbReference type="InterPro" id="IPR053927">
    <property type="entry name" value="FlgK_helical"/>
</dbReference>
<evidence type="ECO:0000256" key="4">
    <source>
        <dbReference type="ARBA" id="ARBA00016244"/>
    </source>
</evidence>
<proteinExistence type="inferred from homology"/>
<dbReference type="Pfam" id="PF00460">
    <property type="entry name" value="Flg_bb_rod"/>
    <property type="match status" value="1"/>
</dbReference>
<comment type="caution">
    <text evidence="12">The sequence shown here is derived from an EMBL/GenBank/DDBJ whole genome shotgun (WGS) entry which is preliminary data.</text>
</comment>
<keyword evidence="12" id="KW-0282">Flagellum</keyword>
<dbReference type="EMBL" id="QXQA01000023">
    <property type="protein sequence ID" value="RIX47295.1"/>
    <property type="molecule type" value="Genomic_DNA"/>
</dbReference>
<dbReference type="Pfam" id="PF22638">
    <property type="entry name" value="FlgK_D1"/>
    <property type="match status" value="1"/>
</dbReference>
<dbReference type="RefSeq" id="WP_119602865.1">
    <property type="nucleotide sequence ID" value="NZ_QXQA01000023.1"/>
</dbReference>
<evidence type="ECO:0000256" key="1">
    <source>
        <dbReference type="ARBA" id="ARBA00004365"/>
    </source>
</evidence>
<evidence type="ECO:0000313" key="13">
    <source>
        <dbReference type="Proteomes" id="UP000266482"/>
    </source>
</evidence>
<dbReference type="SUPFAM" id="SSF64518">
    <property type="entry name" value="Phase 1 flagellin"/>
    <property type="match status" value="1"/>
</dbReference>
<dbReference type="Pfam" id="PF06429">
    <property type="entry name" value="Flg_bbr_C"/>
    <property type="match status" value="1"/>
</dbReference>
<sequence length="512" mass="54822">MRSTFHSLETAKRSIFTQQAAINTVGHNISNANTEGYSRQKVSMVAARPIEAFGLNRSNAPGQLGTGVEFTSITRIRNAFLDSQYREQNHGVGSLEIQTDTLSKLEGFVQEPSETGIRTVLENFWNAWSDLSKDPENVTGREILQENAVSLVETFNELSRQLTDLNADLTSNIDVKVSQANSLLQTISSLNTEIRKIESLGDDANDLRDQRDLMTDQLSKIMNVNVAETDLGYTITLGGAALVEGGTVTPVTADSLEDAYLGGTLIGGEVHGMIVSRDKYVTEFQQQLDTLANTLANGEFTVTVPAGWVKPGTTTPTTADEVVTVKGINGLHKLGYTLADPAAAGEDFFTFKAGATGITAASIQLNPTIAADANKIATSLRTSTDTATGVTSVIKGNNGLALLMSELKDVKFAFDETATGGGVTSATVNDFYGAVVGALGVQSQDAKRMLTNSQTQLDQVDANRESISGVSLDEEMADLIKYQYAYSASARFMTTFDEMLDKLINGTGTVGR</sequence>
<dbReference type="GO" id="GO:0044780">
    <property type="term" value="P:bacterial-type flagellum assembly"/>
    <property type="evidence" value="ECO:0007669"/>
    <property type="project" value="InterPro"/>
</dbReference>
<organism evidence="12 13">
    <name type="scientific">Paenibacillus nanensis</name>
    <dbReference type="NCBI Taxonomy" id="393251"/>
    <lineage>
        <taxon>Bacteria</taxon>
        <taxon>Bacillati</taxon>
        <taxon>Bacillota</taxon>
        <taxon>Bacilli</taxon>
        <taxon>Bacillales</taxon>
        <taxon>Paenibacillaceae</taxon>
        <taxon>Paenibacillus</taxon>
    </lineage>
</organism>
<keyword evidence="5 7" id="KW-0964">Secreted</keyword>
<dbReference type="InterPro" id="IPR002371">
    <property type="entry name" value="FlgK"/>
</dbReference>
<dbReference type="InterPro" id="IPR010930">
    <property type="entry name" value="Flg_bb/hook_C_dom"/>
</dbReference>
<dbReference type="Proteomes" id="UP000266482">
    <property type="component" value="Unassembled WGS sequence"/>
</dbReference>
<dbReference type="NCBIfam" id="TIGR02492">
    <property type="entry name" value="flgK_ends"/>
    <property type="match status" value="1"/>
</dbReference>
<feature type="coiled-coil region" evidence="8">
    <location>
        <begin position="190"/>
        <end position="217"/>
    </location>
</feature>
<dbReference type="OrthoDB" id="9802553at2"/>
<dbReference type="PANTHER" id="PTHR30033:SF1">
    <property type="entry name" value="FLAGELLAR HOOK-ASSOCIATED PROTEIN 1"/>
    <property type="match status" value="1"/>
</dbReference>
<evidence type="ECO:0000256" key="7">
    <source>
        <dbReference type="RuleBase" id="RU362065"/>
    </source>
</evidence>
<keyword evidence="6 7" id="KW-0975">Bacterial flagellum</keyword>
<feature type="domain" description="Flagellar hook-associated protein FlgK helical" evidence="11">
    <location>
        <begin position="102"/>
        <end position="297"/>
    </location>
</feature>